<sequence>MIGRSIRYLSGDRLIYLFFGNMTHYAEMPFIAPFQDPIFSSVFSRPMSRALVFFLLIFLLGTSGCGSGSETVRDRGTSHVYQTGYPEVLARVTSFFDVEDNPVVVLNLELPHNNLVFRTIDGQRKAAVELSVQYRKLGVTAEGDVTGTLRENIDIIPSEGPERFRTLIERVRPVNPGTYQLEVRVRDRSSNKASQVVLQVEVPDPERPEPTLSDIRVALLGEGETRNITSYLIPASHDSLRFELFVARSDDSLPVELRMRLIEFRSDTAPARAMGHLPVSSGSIQFRGIDFSDQTELASQRRTLDTETGPILIEYSFPRPEAGNYRLEITLETTGPDGQTEETVRFRDFAMVSPGFPDVRTVREMAEPLVYLMRERDFRNMMRMSDPDSIRREIDRFWLRDMNPRQAREQIERFYTRVEEANRLFSTFKEGWKTDMGLVYILLGPPVYVESSIDAMIWHYSHNRMDPRTVIIFERARVTSNSWPFQHYILSRNRFYQSIELEAIGNWTSGRMPMLN</sequence>
<accession>A0A345UJH6</accession>
<evidence type="ECO:0000259" key="1">
    <source>
        <dbReference type="Pfam" id="PF20094"/>
    </source>
</evidence>
<dbReference type="InterPro" id="IPR030959">
    <property type="entry name" value="GWxTD_dom"/>
</dbReference>
<dbReference type="NCBIfam" id="TIGR04514">
    <property type="entry name" value="GWxTD_dom"/>
    <property type="match status" value="1"/>
</dbReference>
<dbReference type="AlphaFoldDB" id="A0A345UJH6"/>
<dbReference type="EMBL" id="CP027806">
    <property type="protein sequence ID" value="AXJ00628.1"/>
    <property type="molecule type" value="Genomic_DNA"/>
</dbReference>
<proteinExistence type="predicted"/>
<gene>
    <name evidence="2" type="ORF">CYPRO_1372</name>
</gene>
<evidence type="ECO:0000313" key="3">
    <source>
        <dbReference type="Proteomes" id="UP000254808"/>
    </source>
</evidence>
<name>A0A345UJH6_9BACT</name>
<organism evidence="2 3">
    <name type="scientific">Cyclonatronum proteinivorum</name>
    <dbReference type="NCBI Taxonomy" id="1457365"/>
    <lineage>
        <taxon>Bacteria</taxon>
        <taxon>Pseudomonadati</taxon>
        <taxon>Balneolota</taxon>
        <taxon>Balneolia</taxon>
        <taxon>Balneolales</taxon>
        <taxon>Cyclonatronaceae</taxon>
        <taxon>Cyclonatronum</taxon>
    </lineage>
</organism>
<keyword evidence="3" id="KW-1185">Reference proteome</keyword>
<dbReference type="Proteomes" id="UP000254808">
    <property type="component" value="Chromosome"/>
</dbReference>
<reference evidence="2 3" key="1">
    <citation type="submission" date="2018-03" db="EMBL/GenBank/DDBJ databases">
        <title>Phenotypic and genomic properties of Cyclonatronum proteinivorum gen. nov., sp. nov., a haloalkaliphilic bacteroidete from soda lakes possessing Na+-translocating rhodopsin.</title>
        <authorList>
            <person name="Toshchakov S.V."/>
            <person name="Korzhenkov A."/>
            <person name="Samarov N.I."/>
            <person name="Kublanov I.V."/>
            <person name="Muntyan M.S."/>
            <person name="Sorokin D.Y."/>
        </authorList>
    </citation>
    <scope>NUCLEOTIDE SEQUENCE [LARGE SCALE GENOMIC DNA]</scope>
    <source>
        <strain evidence="2 3">Omega</strain>
    </source>
</reference>
<dbReference type="Pfam" id="PF20094">
    <property type="entry name" value="GWxTD_dom"/>
    <property type="match status" value="1"/>
</dbReference>
<dbReference type="OrthoDB" id="9814412at2"/>
<evidence type="ECO:0000313" key="2">
    <source>
        <dbReference type="EMBL" id="AXJ00628.1"/>
    </source>
</evidence>
<dbReference type="KEGG" id="cprv:CYPRO_1372"/>
<protein>
    <submittedName>
        <fullName evidence="2">GWxTD domain-containing protein</fullName>
    </submittedName>
</protein>
<feature type="domain" description="GWxTD" evidence="1">
    <location>
        <begin position="348"/>
        <end position="508"/>
    </location>
</feature>